<dbReference type="KEGG" id="hms:HMU12380"/>
<dbReference type="InterPro" id="IPR001656">
    <property type="entry name" value="PsdUridine_synth_TruD"/>
</dbReference>
<protein>
    <recommendedName>
        <fullName evidence="4">tRNA pseudouridine synthase D</fullName>
        <ecNumber evidence="4">5.4.99.27</ecNumber>
    </recommendedName>
    <alternativeName>
        <fullName evidence="4">tRNA pseudouridine(13) synthase</fullName>
    </alternativeName>
    <alternativeName>
        <fullName evidence="4">tRNA pseudouridylate synthase D</fullName>
    </alternativeName>
    <alternativeName>
        <fullName evidence="4">tRNA-uridine isomerase D</fullName>
    </alternativeName>
</protein>
<dbReference type="NCBIfam" id="NF002154">
    <property type="entry name" value="PRK00984.1-3"/>
    <property type="match status" value="1"/>
</dbReference>
<evidence type="ECO:0000256" key="2">
    <source>
        <dbReference type="ARBA" id="ARBA00022694"/>
    </source>
</evidence>
<comment type="catalytic activity">
    <reaction evidence="4">
        <text>uridine(13) in tRNA = pseudouridine(13) in tRNA</text>
        <dbReference type="Rhea" id="RHEA:42540"/>
        <dbReference type="Rhea" id="RHEA-COMP:10105"/>
        <dbReference type="Rhea" id="RHEA-COMP:10106"/>
        <dbReference type="ChEBI" id="CHEBI:65314"/>
        <dbReference type="ChEBI" id="CHEBI:65315"/>
        <dbReference type="EC" id="5.4.99.27"/>
    </reaction>
</comment>
<dbReference type="GO" id="GO:0005829">
    <property type="term" value="C:cytosol"/>
    <property type="evidence" value="ECO:0007669"/>
    <property type="project" value="TreeGrafter"/>
</dbReference>
<feature type="active site" description="Nucleophile" evidence="4">
    <location>
        <position position="77"/>
    </location>
</feature>
<comment type="similarity">
    <text evidence="1 4">Belongs to the pseudouridine synthase TruD family.</text>
</comment>
<dbReference type="EC" id="5.4.99.27" evidence="4"/>
<evidence type="ECO:0000313" key="7">
    <source>
        <dbReference type="Proteomes" id="UP000001522"/>
    </source>
</evidence>
<dbReference type="SUPFAM" id="SSF55120">
    <property type="entry name" value="Pseudouridine synthase"/>
    <property type="match status" value="1"/>
</dbReference>
<dbReference type="EMBL" id="FN555004">
    <property type="protein sequence ID" value="CBG40492.1"/>
    <property type="molecule type" value="Genomic_DNA"/>
</dbReference>
<dbReference type="eggNOG" id="COG0585">
    <property type="taxonomic scope" value="Bacteria"/>
</dbReference>
<gene>
    <name evidence="4 6" type="primary">truD</name>
    <name evidence="6" type="ordered locus">HMU12380</name>
</gene>
<comment type="function">
    <text evidence="4">Responsible for synthesis of pseudouridine from uracil-13 in transfer RNAs.</text>
</comment>
<accession>D3UJ17</accession>
<dbReference type="GO" id="GO:0003723">
    <property type="term" value="F:RNA binding"/>
    <property type="evidence" value="ECO:0007669"/>
    <property type="project" value="InterPro"/>
</dbReference>
<dbReference type="HAMAP" id="MF_01082">
    <property type="entry name" value="TruD"/>
    <property type="match status" value="1"/>
</dbReference>
<keyword evidence="7" id="KW-1185">Reference proteome</keyword>
<sequence>MQERIYALNHAPIPFYFSQNARDFIVREIPLYAFSNKGEHHILHVRKKGLSTQEMLKILSNVLGCRIQEFGYAGLKDKSATTTQYLSINKKFTKDLAIHLPVLKEQGIKILDETYHDNKIKLGHLKGNSFFIRLKKITPLLAMQLENAIQKIRTQGLPNYFGYQRFGKYQDNHKEGQKIAHKQKKYRNKTLQNFLLNSYQSELFNQWLCRRIKLAKIFAHFSTKEIPRALKLEGFDLEPQSIPLLKNQPHFFKILKGDVLEHYPFGRLFCTNLDENDVMRFFQKSLAPTGLLCGRGAFLAQDDARKIEELFIDDKMDCNSTRRYAWVWPEEVTYRFLEKEAWFEMGFYLPKGSYATIFLEELAHQEISIH</sequence>
<dbReference type="GO" id="GO:0160150">
    <property type="term" value="F:tRNA pseudouridine(13) synthase activity"/>
    <property type="evidence" value="ECO:0007669"/>
    <property type="project" value="UniProtKB-EC"/>
</dbReference>
<evidence type="ECO:0000256" key="3">
    <source>
        <dbReference type="ARBA" id="ARBA00023235"/>
    </source>
</evidence>
<dbReference type="InterPro" id="IPR020103">
    <property type="entry name" value="PsdUridine_synth_cat_dom_sf"/>
</dbReference>
<feature type="domain" description="TRUD" evidence="5">
    <location>
        <begin position="156"/>
        <end position="288"/>
    </location>
</feature>
<keyword evidence="3 4" id="KW-0413">Isomerase</keyword>
<dbReference type="InterPro" id="IPR050170">
    <property type="entry name" value="TruD_pseudoU_synthase"/>
</dbReference>
<dbReference type="PANTHER" id="PTHR47811">
    <property type="entry name" value="TRNA PSEUDOURIDINE SYNTHASE D"/>
    <property type="match status" value="1"/>
</dbReference>
<dbReference type="Proteomes" id="UP000001522">
    <property type="component" value="Chromosome"/>
</dbReference>
<reference evidence="6 7" key="1">
    <citation type="journal article" date="2010" name="BMC Genomics">
        <title>Comparative genomics and proteomics of Helicobacter mustelae, an ulcerogenic and carcinogenic gastric pathogen.</title>
        <authorList>
            <person name="O'Toole P.W."/>
            <person name="Snelling W.J."/>
            <person name="Canchaya C."/>
            <person name="Forde B.M."/>
            <person name="Hardie K.R."/>
            <person name="Josenhans C."/>
            <person name="Graham R.L.J."/>
            <person name="McMullan G."/>
            <person name="Parkhill J."/>
            <person name="Belda E."/>
            <person name="Bentley S.D."/>
        </authorList>
    </citation>
    <scope>NUCLEOTIDE SEQUENCE [LARGE SCALE GENOMIC DNA]</scope>
    <source>
        <strain evidence="7">ATCC 43772 / LMG 18044 / NCTC 12198 / 12198</strain>
    </source>
</reference>
<dbReference type="InterPro" id="IPR011760">
    <property type="entry name" value="PsdUridine_synth_TruD_insert"/>
</dbReference>
<keyword evidence="2 4" id="KW-0819">tRNA processing</keyword>
<evidence type="ECO:0000313" key="6">
    <source>
        <dbReference type="EMBL" id="CBG40492.1"/>
    </source>
</evidence>
<proteinExistence type="inferred from homology"/>
<dbReference type="PANTHER" id="PTHR47811:SF1">
    <property type="entry name" value="TRNA PSEUDOURIDINE SYNTHASE D"/>
    <property type="match status" value="1"/>
</dbReference>
<dbReference type="Gene3D" id="3.30.2350.20">
    <property type="entry name" value="TruD, catalytic domain"/>
    <property type="match status" value="1"/>
</dbReference>
<dbReference type="RefSeq" id="WP_013023560.1">
    <property type="nucleotide sequence ID" value="NC_013949.1"/>
</dbReference>
<dbReference type="AlphaFoldDB" id="D3UJ17"/>
<dbReference type="GO" id="GO:0031119">
    <property type="term" value="P:tRNA pseudouridine synthesis"/>
    <property type="evidence" value="ECO:0007669"/>
    <property type="project" value="UniProtKB-UniRule"/>
</dbReference>
<dbReference type="InterPro" id="IPR042214">
    <property type="entry name" value="TruD_catalytic"/>
</dbReference>
<evidence type="ECO:0000256" key="1">
    <source>
        <dbReference type="ARBA" id="ARBA00007953"/>
    </source>
</evidence>
<dbReference type="Pfam" id="PF01142">
    <property type="entry name" value="TruD"/>
    <property type="match status" value="1"/>
</dbReference>
<dbReference type="HOGENOM" id="CLU_005281_4_0_7"/>
<name>D3UJ17_HELM1</name>
<dbReference type="InterPro" id="IPR020119">
    <property type="entry name" value="PsdUridine_synth_TruD_CS"/>
</dbReference>
<evidence type="ECO:0000259" key="5">
    <source>
        <dbReference type="PROSITE" id="PS50984"/>
    </source>
</evidence>
<evidence type="ECO:0000256" key="4">
    <source>
        <dbReference type="HAMAP-Rule" id="MF_01082"/>
    </source>
</evidence>
<dbReference type="PROSITE" id="PS50984">
    <property type="entry name" value="TRUD"/>
    <property type="match status" value="1"/>
</dbReference>
<organism evidence="6 7">
    <name type="scientific">Helicobacter mustelae (strain ATCC 43772 / CCUG 25715 / CIP 103759 / LMG 18044 / NCTC 12198 / R85-136P)</name>
    <name type="common">Campylobacter mustelae</name>
    <dbReference type="NCBI Taxonomy" id="679897"/>
    <lineage>
        <taxon>Bacteria</taxon>
        <taxon>Pseudomonadati</taxon>
        <taxon>Campylobacterota</taxon>
        <taxon>Epsilonproteobacteria</taxon>
        <taxon>Campylobacterales</taxon>
        <taxon>Helicobacteraceae</taxon>
        <taxon>Helicobacter</taxon>
    </lineage>
</organism>
<dbReference type="STRING" id="679897.HMU12380"/>
<dbReference type="PROSITE" id="PS01268">
    <property type="entry name" value="UPF0024"/>
    <property type="match status" value="1"/>
</dbReference>
<dbReference type="NCBIfam" id="TIGR00094">
    <property type="entry name" value="tRNA_TruD_broad"/>
    <property type="match status" value="1"/>
</dbReference>